<evidence type="ECO:0000313" key="1">
    <source>
        <dbReference type="EMBL" id="SFQ33221.1"/>
    </source>
</evidence>
<dbReference type="OrthoDB" id="4761345at2"/>
<reference evidence="2" key="1">
    <citation type="submission" date="2016-10" db="EMBL/GenBank/DDBJ databases">
        <authorList>
            <person name="Varghese N."/>
            <person name="Submissions S."/>
        </authorList>
    </citation>
    <scope>NUCLEOTIDE SEQUENCE [LARGE SCALE GENOMIC DNA]</scope>
    <source>
        <strain evidence="2">DSM 17834</strain>
    </source>
</reference>
<protein>
    <submittedName>
        <fullName evidence="1">Uncharacterized protein</fullName>
    </submittedName>
</protein>
<accession>A0A1I5XMM9</accession>
<dbReference type="STRING" id="289003.SAMN05216190_1686"/>
<organism evidence="1 2">
    <name type="scientific">Pseudomonas borbori</name>
    <dbReference type="NCBI Taxonomy" id="289003"/>
    <lineage>
        <taxon>Bacteria</taxon>
        <taxon>Pseudomonadati</taxon>
        <taxon>Pseudomonadota</taxon>
        <taxon>Gammaproteobacteria</taxon>
        <taxon>Pseudomonadales</taxon>
        <taxon>Pseudomonadaceae</taxon>
        <taxon>Pseudomonas</taxon>
    </lineage>
</organism>
<proteinExistence type="predicted"/>
<name>A0A1I5XMM9_9PSED</name>
<evidence type="ECO:0000313" key="2">
    <source>
        <dbReference type="Proteomes" id="UP000198784"/>
    </source>
</evidence>
<keyword evidence="2" id="KW-1185">Reference proteome</keyword>
<dbReference type="Proteomes" id="UP000198784">
    <property type="component" value="Unassembled WGS sequence"/>
</dbReference>
<gene>
    <name evidence="1" type="ORF">SAMN05216190_1686</name>
</gene>
<sequence>MQMRPEIQIQSIMKAMSDTLMPALDPDNKLAQEQAKLIMGMLALMQKQMPVQFRFDCDELERLINFSQGMQSLGIDATDAIGPLVQDAETAKKILAGAQSSPTDVLASVKKLRSTIGAAVTQMNAAADAAGKARLKQLMLTVSREQLLRDRSLLLMQGWEPDPDKVPTIESLLGIHSVPTTAG</sequence>
<dbReference type="AlphaFoldDB" id="A0A1I5XMM9"/>
<dbReference type="RefSeq" id="WP_090506089.1">
    <property type="nucleotide sequence ID" value="NZ_FOWX01000068.1"/>
</dbReference>
<dbReference type="EMBL" id="FOWX01000068">
    <property type="protein sequence ID" value="SFQ33221.1"/>
    <property type="molecule type" value="Genomic_DNA"/>
</dbReference>